<organism evidence="3 4">
    <name type="scientific">Bacillus clarus</name>
    <dbReference type="NCBI Taxonomy" id="2338372"/>
    <lineage>
        <taxon>Bacteria</taxon>
        <taxon>Bacillati</taxon>
        <taxon>Bacillota</taxon>
        <taxon>Bacilli</taxon>
        <taxon>Bacillales</taxon>
        <taxon>Bacillaceae</taxon>
        <taxon>Bacillus</taxon>
        <taxon>Bacillus cereus group</taxon>
    </lineage>
</organism>
<comment type="caution">
    <text evidence="3">The sequence shown here is derived from an EMBL/GenBank/DDBJ whole genome shotgun (WGS) entry which is preliminary data.</text>
</comment>
<dbReference type="GO" id="GO:0030170">
    <property type="term" value="F:pyridoxal phosphate binding"/>
    <property type="evidence" value="ECO:0007669"/>
    <property type="project" value="InterPro"/>
</dbReference>
<dbReference type="Gene3D" id="3.90.1150.10">
    <property type="entry name" value="Aspartate Aminotransferase, domain 1"/>
    <property type="match status" value="1"/>
</dbReference>
<dbReference type="EMBL" id="JMQC01000011">
    <property type="protein sequence ID" value="KFM95205.1"/>
    <property type="molecule type" value="Genomic_DNA"/>
</dbReference>
<accession>A0A090YSY7</accession>
<dbReference type="InterPro" id="IPR005814">
    <property type="entry name" value="Aminotrans_3"/>
</dbReference>
<dbReference type="Proteomes" id="UP000029389">
    <property type="component" value="Unassembled WGS sequence"/>
</dbReference>
<dbReference type="InterPro" id="IPR015421">
    <property type="entry name" value="PyrdxlP-dep_Trfase_major"/>
</dbReference>
<proteinExistence type="predicted"/>
<reference evidence="3 4" key="1">
    <citation type="submission" date="2014-04" db="EMBL/GenBank/DDBJ databases">
        <authorList>
            <person name="Bishop-Lilly K.A."/>
            <person name="Broomall S.M."/>
            <person name="Chain P.S."/>
            <person name="Chertkov O."/>
            <person name="Coyne S.R."/>
            <person name="Daligault H.E."/>
            <person name="Davenport K.W."/>
            <person name="Erkkila T."/>
            <person name="Frey K.G."/>
            <person name="Gibbons H.S."/>
            <person name="Gu W."/>
            <person name="Jaissle J."/>
            <person name="Johnson S.L."/>
            <person name="Koroleva G.I."/>
            <person name="Ladner J.T."/>
            <person name="Lo C.-C."/>
            <person name="Minogue T.D."/>
            <person name="Munk C."/>
            <person name="Palacios G.F."/>
            <person name="Redden C.L."/>
            <person name="Rosenzweig C.N."/>
            <person name="Scholz M.B."/>
            <person name="Teshima H."/>
            <person name="Xu Y."/>
        </authorList>
    </citation>
    <scope>NUCLEOTIDE SEQUENCE [LARGE SCALE GENOMIC DNA]</scope>
    <source>
        <strain evidence="3 4">BHP</strain>
    </source>
</reference>
<dbReference type="SUPFAM" id="SSF53383">
    <property type="entry name" value="PLP-dependent transferases"/>
    <property type="match status" value="1"/>
</dbReference>
<sequence>MKKICEEHDIALILDEIQTGFGRTGKMFAADYFDVQPNMMTVAKGLGGTGFQVAAILTEEKYVGMPGHHHSFTYGSNVMASAAACTTIDILQGPGFLENVTVVGNYIMERLEKMKERFKFIGDVRGVGLMIGVEIVKDNNEPDVELTNYIAKRAMDHGIIIRTPRYGYGYGNVFKIRPPLTITLSEAEELCYKLTHLLEEIK</sequence>
<dbReference type="Pfam" id="PF00202">
    <property type="entry name" value="Aminotran_3"/>
    <property type="match status" value="1"/>
</dbReference>
<dbReference type="AlphaFoldDB" id="A0A090YSY7"/>
<gene>
    <name evidence="3" type="ORF">DJ93_5809</name>
</gene>
<name>A0A090YSY7_9BACI</name>
<protein>
    <submittedName>
        <fullName evidence="3">Aminotransferase class I and II family protein</fullName>
    </submittedName>
</protein>
<dbReference type="InterPro" id="IPR015422">
    <property type="entry name" value="PyrdxlP-dep_Trfase_small"/>
</dbReference>
<dbReference type="PANTHER" id="PTHR11986">
    <property type="entry name" value="AMINOTRANSFERASE CLASS III"/>
    <property type="match status" value="1"/>
</dbReference>
<dbReference type="InterPro" id="IPR015424">
    <property type="entry name" value="PyrdxlP-dep_Trfase"/>
</dbReference>
<keyword evidence="2" id="KW-0663">Pyridoxal phosphate</keyword>
<dbReference type="InterPro" id="IPR050103">
    <property type="entry name" value="Class-III_PLP-dep_AT"/>
</dbReference>
<dbReference type="GO" id="GO:0042802">
    <property type="term" value="F:identical protein binding"/>
    <property type="evidence" value="ECO:0007669"/>
    <property type="project" value="TreeGrafter"/>
</dbReference>
<dbReference type="Gene3D" id="3.40.640.10">
    <property type="entry name" value="Type I PLP-dependent aspartate aminotransferase-like (Major domain)"/>
    <property type="match status" value="1"/>
</dbReference>
<evidence type="ECO:0000256" key="2">
    <source>
        <dbReference type="ARBA" id="ARBA00022898"/>
    </source>
</evidence>
<keyword evidence="3" id="KW-0032">Aminotransferase</keyword>
<dbReference type="GO" id="GO:0008483">
    <property type="term" value="F:transaminase activity"/>
    <property type="evidence" value="ECO:0007669"/>
    <property type="project" value="UniProtKB-KW"/>
</dbReference>
<comment type="cofactor">
    <cofactor evidence="1">
        <name>pyridoxal 5'-phosphate</name>
        <dbReference type="ChEBI" id="CHEBI:597326"/>
    </cofactor>
</comment>
<keyword evidence="3" id="KW-0808">Transferase</keyword>
<evidence type="ECO:0000256" key="1">
    <source>
        <dbReference type="ARBA" id="ARBA00001933"/>
    </source>
</evidence>
<evidence type="ECO:0000313" key="4">
    <source>
        <dbReference type="Proteomes" id="UP000029389"/>
    </source>
</evidence>
<dbReference type="PATRIC" id="fig|1405.8.peg.5999"/>
<evidence type="ECO:0000313" key="3">
    <source>
        <dbReference type="EMBL" id="KFM95205.1"/>
    </source>
</evidence>